<accession>A0ABQ9D2K7</accession>
<proteinExistence type="predicted"/>
<comment type="caution">
    <text evidence="1">The sequence shown here is derived from an EMBL/GenBank/DDBJ whole genome shotgun (WGS) entry which is preliminary data.</text>
</comment>
<evidence type="ECO:0000313" key="2">
    <source>
        <dbReference type="Proteomes" id="UP001145742"/>
    </source>
</evidence>
<name>A0ABQ9D2K7_9PASS</name>
<protein>
    <submittedName>
        <fullName evidence="1">Uncharacterized protein</fullName>
    </submittedName>
</protein>
<gene>
    <name evidence="1" type="ORF">WISP_103890</name>
</gene>
<evidence type="ECO:0000313" key="1">
    <source>
        <dbReference type="EMBL" id="KAJ7411223.1"/>
    </source>
</evidence>
<sequence length="96" mass="10623">MNYSGPQDKYYKIYRGLHLGFEIPVYIENECKKPIGSQLNHSLKFVGKASGYGERINQNGTYLAMLCTPIDREKQSVSGKAFDLQVPGSSLSSTAS</sequence>
<keyword evidence="2" id="KW-1185">Reference proteome</keyword>
<dbReference type="EMBL" id="WHWB01034347">
    <property type="protein sequence ID" value="KAJ7411223.1"/>
    <property type="molecule type" value="Genomic_DNA"/>
</dbReference>
<organism evidence="1 2">
    <name type="scientific">Willisornis vidua</name>
    <name type="common">Xingu scale-backed antbird</name>
    <dbReference type="NCBI Taxonomy" id="1566151"/>
    <lineage>
        <taxon>Eukaryota</taxon>
        <taxon>Metazoa</taxon>
        <taxon>Chordata</taxon>
        <taxon>Craniata</taxon>
        <taxon>Vertebrata</taxon>
        <taxon>Euteleostomi</taxon>
        <taxon>Archelosauria</taxon>
        <taxon>Archosauria</taxon>
        <taxon>Dinosauria</taxon>
        <taxon>Saurischia</taxon>
        <taxon>Theropoda</taxon>
        <taxon>Coelurosauria</taxon>
        <taxon>Aves</taxon>
        <taxon>Neognathae</taxon>
        <taxon>Neoaves</taxon>
        <taxon>Telluraves</taxon>
        <taxon>Australaves</taxon>
        <taxon>Passeriformes</taxon>
        <taxon>Thamnophilidae</taxon>
        <taxon>Willisornis</taxon>
    </lineage>
</organism>
<reference evidence="1" key="1">
    <citation type="submission" date="2019-10" db="EMBL/GenBank/DDBJ databases">
        <authorList>
            <person name="Soares A.E.R."/>
            <person name="Aleixo A."/>
            <person name="Schneider P."/>
            <person name="Miyaki C.Y."/>
            <person name="Schneider M.P."/>
            <person name="Mello C."/>
            <person name="Vasconcelos A.T.R."/>
        </authorList>
    </citation>
    <scope>NUCLEOTIDE SEQUENCE</scope>
    <source>
        <tissue evidence="1">Muscle</tissue>
    </source>
</reference>
<dbReference type="Proteomes" id="UP001145742">
    <property type="component" value="Unassembled WGS sequence"/>
</dbReference>